<keyword evidence="2" id="KW-0732">Signal</keyword>
<dbReference type="PANTHER" id="PTHR31297:SF41">
    <property type="entry name" value="ENDOGLUCANASE, PUTATIVE (AFU_ORTHOLOGUE AFUA_5G01830)-RELATED"/>
    <property type="match status" value="1"/>
</dbReference>
<evidence type="ECO:0000256" key="9">
    <source>
        <dbReference type="RuleBase" id="RU361153"/>
    </source>
</evidence>
<keyword evidence="3 9" id="KW-0378">Hydrolase</keyword>
<keyword evidence="5" id="KW-0119">Carbohydrate metabolism</keyword>
<organism evidence="12 13">
    <name type="scientific">Clohesyomyces aquaticus</name>
    <dbReference type="NCBI Taxonomy" id="1231657"/>
    <lineage>
        <taxon>Eukaryota</taxon>
        <taxon>Fungi</taxon>
        <taxon>Dikarya</taxon>
        <taxon>Ascomycota</taxon>
        <taxon>Pezizomycotina</taxon>
        <taxon>Dothideomycetes</taxon>
        <taxon>Pleosporomycetidae</taxon>
        <taxon>Pleosporales</taxon>
        <taxon>Lindgomycetaceae</taxon>
        <taxon>Clohesyomyces</taxon>
    </lineage>
</organism>
<dbReference type="OrthoDB" id="412536at2759"/>
<evidence type="ECO:0000256" key="6">
    <source>
        <dbReference type="ARBA" id="ARBA00023295"/>
    </source>
</evidence>
<comment type="caution">
    <text evidence="12">The sequence shown here is derived from an EMBL/GenBank/DDBJ whole genome shotgun (WGS) entry which is preliminary data.</text>
</comment>
<dbReference type="SUPFAM" id="SSF51445">
    <property type="entry name" value="(Trans)glycosidases"/>
    <property type="match status" value="1"/>
</dbReference>
<dbReference type="GO" id="GO:0009986">
    <property type="term" value="C:cell surface"/>
    <property type="evidence" value="ECO:0007669"/>
    <property type="project" value="TreeGrafter"/>
</dbReference>
<dbReference type="InterPro" id="IPR050386">
    <property type="entry name" value="Glycosyl_hydrolase_5"/>
</dbReference>
<keyword evidence="8" id="KW-0624">Polysaccharide degradation</keyword>
<evidence type="ECO:0000313" key="13">
    <source>
        <dbReference type="Proteomes" id="UP000193144"/>
    </source>
</evidence>
<evidence type="ECO:0000313" key="12">
    <source>
        <dbReference type="EMBL" id="ORX91558.1"/>
    </source>
</evidence>
<dbReference type="GO" id="GO:0008422">
    <property type="term" value="F:beta-glucosidase activity"/>
    <property type="evidence" value="ECO:0007669"/>
    <property type="project" value="TreeGrafter"/>
</dbReference>
<proteinExistence type="inferred from homology"/>
<feature type="domain" description="Glycoside hydrolase family 5" evidence="10">
    <location>
        <begin position="5"/>
        <end position="275"/>
    </location>
</feature>
<feature type="domain" description="Carbohydrate binding X2" evidence="11">
    <location>
        <begin position="320"/>
        <end position="410"/>
    </location>
</feature>
<dbReference type="GO" id="GO:0071555">
    <property type="term" value="P:cell wall organization"/>
    <property type="evidence" value="ECO:0007669"/>
    <property type="project" value="UniProtKB-KW"/>
</dbReference>
<dbReference type="InterPro" id="IPR014756">
    <property type="entry name" value="Ig_E-set"/>
</dbReference>
<dbReference type="UniPathway" id="UPA00164"/>
<evidence type="ECO:0000256" key="3">
    <source>
        <dbReference type="ARBA" id="ARBA00022801"/>
    </source>
</evidence>
<evidence type="ECO:0000256" key="4">
    <source>
        <dbReference type="ARBA" id="ARBA00023001"/>
    </source>
</evidence>
<keyword evidence="6 9" id="KW-0326">Glycosidase</keyword>
<dbReference type="Pfam" id="PF00150">
    <property type="entry name" value="Cellulase"/>
    <property type="match status" value="1"/>
</dbReference>
<evidence type="ECO:0000259" key="10">
    <source>
        <dbReference type="Pfam" id="PF00150"/>
    </source>
</evidence>
<dbReference type="SUPFAM" id="SSF81296">
    <property type="entry name" value="E set domains"/>
    <property type="match status" value="1"/>
</dbReference>
<evidence type="ECO:0000256" key="5">
    <source>
        <dbReference type="ARBA" id="ARBA00023277"/>
    </source>
</evidence>
<evidence type="ECO:0000256" key="7">
    <source>
        <dbReference type="ARBA" id="ARBA00023316"/>
    </source>
</evidence>
<dbReference type="Gene3D" id="2.60.40.10">
    <property type="entry name" value="Immunoglobulins"/>
    <property type="match status" value="1"/>
</dbReference>
<evidence type="ECO:0000256" key="2">
    <source>
        <dbReference type="ARBA" id="ARBA00022729"/>
    </source>
</evidence>
<accession>A0A1Y1Y0R3</accession>
<dbReference type="EMBL" id="MCFA01000454">
    <property type="protein sequence ID" value="ORX91558.1"/>
    <property type="molecule type" value="Genomic_DNA"/>
</dbReference>
<evidence type="ECO:0000259" key="11">
    <source>
        <dbReference type="Pfam" id="PF03442"/>
    </source>
</evidence>
<evidence type="ECO:0000256" key="8">
    <source>
        <dbReference type="ARBA" id="ARBA00023326"/>
    </source>
</evidence>
<dbReference type="PANTHER" id="PTHR31297">
    <property type="entry name" value="GLUCAN ENDO-1,6-BETA-GLUCOSIDASE B"/>
    <property type="match status" value="1"/>
</dbReference>
<dbReference type="GO" id="GO:0030245">
    <property type="term" value="P:cellulose catabolic process"/>
    <property type="evidence" value="ECO:0007669"/>
    <property type="project" value="UniProtKB-KW"/>
</dbReference>
<dbReference type="Gene3D" id="3.20.20.80">
    <property type="entry name" value="Glycosidases"/>
    <property type="match status" value="1"/>
</dbReference>
<keyword evidence="13" id="KW-1185">Reference proteome</keyword>
<comment type="similarity">
    <text evidence="1 9">Belongs to the glycosyl hydrolase 5 (cellulase A) family.</text>
</comment>
<dbReference type="GO" id="GO:0005978">
    <property type="term" value="P:glycogen biosynthetic process"/>
    <property type="evidence" value="ECO:0007669"/>
    <property type="project" value="UniProtKB-UniPathway"/>
</dbReference>
<dbReference type="Proteomes" id="UP000193144">
    <property type="component" value="Unassembled WGS sequence"/>
</dbReference>
<dbReference type="InterPro" id="IPR017853">
    <property type="entry name" value="GH"/>
</dbReference>
<gene>
    <name evidence="12" type="ORF">BCR34DRAFT_608983</name>
</gene>
<reference evidence="12 13" key="1">
    <citation type="submission" date="2016-07" db="EMBL/GenBank/DDBJ databases">
        <title>Pervasive Adenine N6-methylation of Active Genes in Fungi.</title>
        <authorList>
            <consortium name="DOE Joint Genome Institute"/>
            <person name="Mondo S.J."/>
            <person name="Dannebaum R.O."/>
            <person name="Kuo R.C."/>
            <person name="Labutti K."/>
            <person name="Haridas S."/>
            <person name="Kuo A."/>
            <person name="Salamov A."/>
            <person name="Ahrendt S.R."/>
            <person name="Lipzen A."/>
            <person name="Sullivan W."/>
            <person name="Andreopoulos W.B."/>
            <person name="Clum A."/>
            <person name="Lindquist E."/>
            <person name="Daum C."/>
            <person name="Ramamoorthy G.K."/>
            <person name="Gryganskyi A."/>
            <person name="Culley D."/>
            <person name="Magnuson J.K."/>
            <person name="James T.Y."/>
            <person name="O'Malley M.A."/>
            <person name="Stajich J.E."/>
            <person name="Spatafora J.W."/>
            <person name="Visel A."/>
            <person name="Grigoriev I.V."/>
        </authorList>
    </citation>
    <scope>NUCLEOTIDE SEQUENCE [LARGE SCALE GENOMIC DNA]</scope>
    <source>
        <strain evidence="12 13">CBS 115471</strain>
    </source>
</reference>
<evidence type="ECO:0000256" key="1">
    <source>
        <dbReference type="ARBA" id="ARBA00005641"/>
    </source>
</evidence>
<dbReference type="InterPro" id="IPR013783">
    <property type="entry name" value="Ig-like_fold"/>
</dbReference>
<dbReference type="InterPro" id="IPR005102">
    <property type="entry name" value="Carbo-bd_X2"/>
</dbReference>
<dbReference type="Pfam" id="PF03442">
    <property type="entry name" value="CBM_X2"/>
    <property type="match status" value="1"/>
</dbReference>
<keyword evidence="7" id="KW-0961">Cell wall biogenesis/degradation</keyword>
<name>A0A1Y1Y0R3_9PLEO</name>
<keyword evidence="4" id="KW-0136">Cellulose degradation</keyword>
<dbReference type="STRING" id="1231657.A0A1Y1Y0R3"/>
<sequence>MDAPHETDWGNSPLVNSTFANVKSKGFRGIRLPVSWSYHMSDTAPYTIDAAWLQRVEDVVDMILSNDMYVILNVHHDSWMSFDMSGTINSNLMSHYNDKFYALWYQIGQRFACKSEMVGFEPLNEPNGNGEEWAIQLNNMQALMLQAINNAGGHNFKRVVVLGGLGDSWTSMVQYTKLPGANVTNPIALTFHYYGPWDLTANAWGRTIWGSDSDKAAIEADFAQVRGNYTKYPLICGEYGIDSRGIEPGAVWKNLDWLIHTAYKYNVSMMLWDTSASFVVDGPTQYGDPTALNIILSAAKGISNALADSTTDNQAPTQFTSAYLFQRRGESIKDTGLPFIWNGNKLLSIEENLASTEAKTKLQANTDYNVDGNNLTFKASYMARLFPENASPKFKANLTLHFDQGADLVLRAVLWDTPSISHTSIKATTELTQSDLNIPLQANGLTGKAATMKAQLANDECLSDTWTKWMGPLQKCRTVWGTSWAVDVSNFIVKAQTFKDILANNQTTTLTFEFFPRVPGNAVNFTVTV</sequence>
<dbReference type="InterPro" id="IPR001547">
    <property type="entry name" value="Glyco_hydro_5"/>
</dbReference>
<dbReference type="GO" id="GO:0005576">
    <property type="term" value="C:extracellular region"/>
    <property type="evidence" value="ECO:0007669"/>
    <property type="project" value="TreeGrafter"/>
</dbReference>
<dbReference type="AlphaFoldDB" id="A0A1Y1Y0R3"/>
<protein>
    <submittedName>
        <fullName evidence="12">Putative cellulase</fullName>
    </submittedName>
</protein>